<dbReference type="GO" id="GO:0016020">
    <property type="term" value="C:membrane"/>
    <property type="evidence" value="ECO:0007669"/>
    <property type="project" value="UniProtKB-SubCell"/>
</dbReference>
<dbReference type="Gramene" id="KVI07133">
    <property type="protein sequence ID" value="KVI07133"/>
    <property type="gene ID" value="Ccrd_014506"/>
</dbReference>
<evidence type="ECO:0000256" key="6">
    <source>
        <dbReference type="SAM" id="Phobius"/>
    </source>
</evidence>
<evidence type="ECO:0000313" key="7">
    <source>
        <dbReference type="EMBL" id="KVI07133.1"/>
    </source>
</evidence>
<name>A0A103YDK9_CYNCS</name>
<feature type="transmembrane region" description="Helical" evidence="6">
    <location>
        <begin position="37"/>
        <end position="61"/>
    </location>
</feature>
<dbReference type="GO" id="GO:0042910">
    <property type="term" value="F:xenobiotic transmembrane transporter activity"/>
    <property type="evidence" value="ECO:0007669"/>
    <property type="project" value="InterPro"/>
</dbReference>
<evidence type="ECO:0000256" key="5">
    <source>
        <dbReference type="ARBA" id="ARBA00023136"/>
    </source>
</evidence>
<feature type="transmembrane region" description="Helical" evidence="6">
    <location>
        <begin position="67"/>
        <end position="95"/>
    </location>
</feature>
<dbReference type="InterPro" id="IPR045069">
    <property type="entry name" value="MATE_euk"/>
</dbReference>
<evidence type="ECO:0000313" key="8">
    <source>
        <dbReference type="Proteomes" id="UP000243975"/>
    </source>
</evidence>
<feature type="transmembrane region" description="Helical" evidence="6">
    <location>
        <begin position="192"/>
        <end position="217"/>
    </location>
</feature>
<feature type="transmembrane region" description="Helical" evidence="6">
    <location>
        <begin position="307"/>
        <end position="328"/>
    </location>
</feature>
<dbReference type="Pfam" id="PF01554">
    <property type="entry name" value="MatE"/>
    <property type="match status" value="1"/>
</dbReference>
<dbReference type="Proteomes" id="UP000243975">
    <property type="component" value="Unassembled WGS sequence"/>
</dbReference>
<evidence type="ECO:0000256" key="4">
    <source>
        <dbReference type="ARBA" id="ARBA00022989"/>
    </source>
</evidence>
<sequence>MDATPLLLNKFAGKLHLLADNGDYLPAKGFRQWKSVFWLETLNLWMIGFPITITMICQFGISSVTDIFVGHLGVIELSAITIATSVVGTFSFGFLLGMGSALETLCGQAFGAGQVHLLGVYMQRSWIILFVSCIVIIPIYIFATPILKLLGQDDDIANLAGVFCIQTIPQLFSLAFNFPIQKFLQAQSKVNAVAWIGFLALVAHTILIWLFVCIYGWGTTGAAWALNLSSWGNVVGQFVYIVYWCKDGWNGFSSEAFTDIWVFVKLSISSAVMLCLEIWYMMSIIILTGHLNNAATAVGSLSICMNVNGWEAMSFMIGLLCMVIVVMTKDDFSIIFTNNAALIKEVSSLAYLLGVTMILNSIQPGLWGGMICGTALQTLLLLLVEQSIERLQIWGGQKVEKGTDI</sequence>
<dbReference type="AlphaFoldDB" id="A0A103YDK9"/>
<evidence type="ECO:0000256" key="2">
    <source>
        <dbReference type="ARBA" id="ARBA00010199"/>
    </source>
</evidence>
<feature type="transmembrane region" description="Helical" evidence="6">
    <location>
        <begin position="126"/>
        <end position="147"/>
    </location>
</feature>
<gene>
    <name evidence="7" type="ORF">Ccrd_014506</name>
</gene>
<dbReference type="OMA" id="RRCAWRC"/>
<accession>A0A103YDK9</accession>
<dbReference type="GO" id="GO:1990961">
    <property type="term" value="P:xenobiotic detoxification by transmembrane export across the plasma membrane"/>
    <property type="evidence" value="ECO:0007669"/>
    <property type="project" value="InterPro"/>
</dbReference>
<keyword evidence="5 6" id="KW-0472">Membrane</keyword>
<feature type="transmembrane region" description="Helical" evidence="6">
    <location>
        <begin position="159"/>
        <end position="180"/>
    </location>
</feature>
<dbReference type="GO" id="GO:0015297">
    <property type="term" value="F:antiporter activity"/>
    <property type="evidence" value="ECO:0007669"/>
    <property type="project" value="InterPro"/>
</dbReference>
<dbReference type="EMBL" id="LEKV01001519">
    <property type="protein sequence ID" value="KVI07133.1"/>
    <property type="molecule type" value="Genomic_DNA"/>
</dbReference>
<evidence type="ECO:0000256" key="1">
    <source>
        <dbReference type="ARBA" id="ARBA00004141"/>
    </source>
</evidence>
<dbReference type="CDD" id="cd13132">
    <property type="entry name" value="MATE_eukaryotic"/>
    <property type="match status" value="1"/>
</dbReference>
<keyword evidence="8" id="KW-1185">Reference proteome</keyword>
<comment type="caution">
    <text evidence="7">The sequence shown here is derived from an EMBL/GenBank/DDBJ whole genome shotgun (WGS) entry which is preliminary data.</text>
</comment>
<comment type="subcellular location">
    <subcellularLocation>
        <location evidence="1">Membrane</location>
        <topology evidence="1">Multi-pass membrane protein</topology>
    </subcellularLocation>
</comment>
<comment type="similarity">
    <text evidence="2">Belongs to the multi antimicrobial extrusion (MATE) (TC 2.A.66.1) family.</text>
</comment>
<evidence type="ECO:0000256" key="3">
    <source>
        <dbReference type="ARBA" id="ARBA00022692"/>
    </source>
</evidence>
<organism evidence="7 8">
    <name type="scientific">Cynara cardunculus var. scolymus</name>
    <name type="common">Globe artichoke</name>
    <name type="synonym">Cynara scolymus</name>
    <dbReference type="NCBI Taxonomy" id="59895"/>
    <lineage>
        <taxon>Eukaryota</taxon>
        <taxon>Viridiplantae</taxon>
        <taxon>Streptophyta</taxon>
        <taxon>Embryophyta</taxon>
        <taxon>Tracheophyta</taxon>
        <taxon>Spermatophyta</taxon>
        <taxon>Magnoliopsida</taxon>
        <taxon>eudicotyledons</taxon>
        <taxon>Gunneridae</taxon>
        <taxon>Pentapetalae</taxon>
        <taxon>asterids</taxon>
        <taxon>campanulids</taxon>
        <taxon>Asterales</taxon>
        <taxon>Asteraceae</taxon>
        <taxon>Carduoideae</taxon>
        <taxon>Cardueae</taxon>
        <taxon>Carduinae</taxon>
        <taxon>Cynara</taxon>
    </lineage>
</organism>
<keyword evidence="3 6" id="KW-0812">Transmembrane</keyword>
<proteinExistence type="inferred from homology"/>
<dbReference type="STRING" id="59895.A0A103YDK9"/>
<dbReference type="PANTHER" id="PTHR11206">
    <property type="entry name" value="MULTIDRUG RESISTANCE PROTEIN"/>
    <property type="match status" value="1"/>
</dbReference>
<feature type="transmembrane region" description="Helical" evidence="6">
    <location>
        <begin position="266"/>
        <end position="287"/>
    </location>
</feature>
<reference evidence="7 8" key="1">
    <citation type="journal article" date="2016" name="Sci. Rep.">
        <title>The genome sequence of the outbreeding globe artichoke constructed de novo incorporating a phase-aware low-pass sequencing strategy of F1 progeny.</title>
        <authorList>
            <person name="Scaglione D."/>
            <person name="Reyes-Chin-Wo S."/>
            <person name="Acquadro A."/>
            <person name="Froenicke L."/>
            <person name="Portis E."/>
            <person name="Beitel C."/>
            <person name="Tirone M."/>
            <person name="Mauro R."/>
            <person name="Lo Monaco A."/>
            <person name="Mauromicale G."/>
            <person name="Faccioli P."/>
            <person name="Cattivelli L."/>
            <person name="Rieseberg L."/>
            <person name="Michelmore R."/>
            <person name="Lanteri S."/>
        </authorList>
    </citation>
    <scope>NUCLEOTIDE SEQUENCE [LARGE SCALE GENOMIC DNA]</scope>
    <source>
        <strain evidence="7">2C</strain>
    </source>
</reference>
<protein>
    <submittedName>
        <fullName evidence="7">Multi antimicrobial extrusion protein</fullName>
    </submittedName>
</protein>
<feature type="transmembrane region" description="Helical" evidence="6">
    <location>
        <begin position="223"/>
        <end position="245"/>
    </location>
</feature>
<dbReference type="InterPro" id="IPR002528">
    <property type="entry name" value="MATE_fam"/>
</dbReference>
<keyword evidence="4 6" id="KW-1133">Transmembrane helix</keyword>